<gene>
    <name evidence="1" type="ORF">PACLA_8A060901</name>
</gene>
<dbReference type="PANTHER" id="PTHR11439:SF483">
    <property type="entry name" value="PEPTIDE SYNTHASE GLIP-LIKE, PUTATIVE (AFU_ORTHOLOGUE AFUA_3G12920)-RELATED"/>
    <property type="match status" value="1"/>
</dbReference>
<protein>
    <submittedName>
        <fullName evidence="1">Uncharacterized protein</fullName>
    </submittedName>
</protein>
<dbReference type="InterPro" id="IPR013103">
    <property type="entry name" value="RVT_2"/>
</dbReference>
<dbReference type="Pfam" id="PF07727">
    <property type="entry name" value="RVT_2"/>
    <property type="match status" value="1"/>
</dbReference>
<dbReference type="CDD" id="cd09272">
    <property type="entry name" value="RNase_HI_RT_Ty1"/>
    <property type="match status" value="1"/>
</dbReference>
<accession>A0A6S7H3R2</accession>
<feature type="non-terminal residue" evidence="1">
    <location>
        <position position="1"/>
    </location>
</feature>
<evidence type="ECO:0000313" key="2">
    <source>
        <dbReference type="Proteomes" id="UP001152795"/>
    </source>
</evidence>
<sequence length="280" mass="31829">MDDEIEALEGNETFELVPPPKGREQAIQNNMLVHQMDVKTAYLNAPIDCEIFIEQPKGYERSVKDSLSNKFRMKDLGVLSWFLGTEFKCSEGAIEMSQKQYIEKLLLRAILIAEKHVLRYLKGTIEQRLRFRKSESTLKLIGFCDSDWGGDLLDVGPLVSWRSRKQPTVALSTCEAEYIALTDAVQEAKFLTQLCVDLKVVQVSYSVLVNGDNQGAINLAKNPMYHKRSKHIDVKYHFIRSEVRTGSIVLAYIPTDENVADIFTKPVSKVKLDKFGLFMS</sequence>
<reference evidence="1" key="1">
    <citation type="submission" date="2020-04" db="EMBL/GenBank/DDBJ databases">
        <authorList>
            <person name="Alioto T."/>
            <person name="Alioto T."/>
            <person name="Gomez Garrido J."/>
        </authorList>
    </citation>
    <scope>NUCLEOTIDE SEQUENCE</scope>
    <source>
        <strain evidence="1">A484AB</strain>
    </source>
</reference>
<name>A0A6S7H3R2_PARCT</name>
<dbReference type="OrthoDB" id="6158475at2759"/>
<proteinExistence type="predicted"/>
<dbReference type="PANTHER" id="PTHR11439">
    <property type="entry name" value="GAG-POL-RELATED RETROTRANSPOSON"/>
    <property type="match status" value="1"/>
</dbReference>
<dbReference type="EMBL" id="CACRXK020003556">
    <property type="protein sequence ID" value="CAB3999284.1"/>
    <property type="molecule type" value="Genomic_DNA"/>
</dbReference>
<keyword evidence="2" id="KW-1185">Reference proteome</keyword>
<comment type="caution">
    <text evidence="1">The sequence shown here is derived from an EMBL/GenBank/DDBJ whole genome shotgun (WGS) entry which is preliminary data.</text>
</comment>
<dbReference type="AlphaFoldDB" id="A0A6S7H3R2"/>
<organism evidence="1 2">
    <name type="scientific">Paramuricea clavata</name>
    <name type="common">Red gorgonian</name>
    <name type="synonym">Violescent sea-whip</name>
    <dbReference type="NCBI Taxonomy" id="317549"/>
    <lineage>
        <taxon>Eukaryota</taxon>
        <taxon>Metazoa</taxon>
        <taxon>Cnidaria</taxon>
        <taxon>Anthozoa</taxon>
        <taxon>Octocorallia</taxon>
        <taxon>Malacalcyonacea</taxon>
        <taxon>Plexauridae</taxon>
        <taxon>Paramuricea</taxon>
    </lineage>
</organism>
<dbReference type="Proteomes" id="UP001152795">
    <property type="component" value="Unassembled WGS sequence"/>
</dbReference>
<evidence type="ECO:0000313" key="1">
    <source>
        <dbReference type="EMBL" id="CAB3999284.1"/>
    </source>
</evidence>